<accession>A0A1H9XFR8</accession>
<dbReference type="STRING" id="587636.SAMN05216199_3738"/>
<organism evidence="2 3">
    <name type="scientific">Pedococcus cremeus</name>
    <dbReference type="NCBI Taxonomy" id="587636"/>
    <lineage>
        <taxon>Bacteria</taxon>
        <taxon>Bacillati</taxon>
        <taxon>Actinomycetota</taxon>
        <taxon>Actinomycetes</taxon>
        <taxon>Micrococcales</taxon>
        <taxon>Intrasporangiaceae</taxon>
        <taxon>Pedococcus</taxon>
    </lineage>
</organism>
<dbReference type="SUPFAM" id="SSF55811">
    <property type="entry name" value="Nudix"/>
    <property type="match status" value="1"/>
</dbReference>
<proteinExistence type="predicted"/>
<feature type="domain" description="DUF4031" evidence="1">
    <location>
        <begin position="3"/>
        <end position="77"/>
    </location>
</feature>
<keyword evidence="3" id="KW-1185">Reference proteome</keyword>
<gene>
    <name evidence="2" type="ORF">SAMN05216199_3738</name>
</gene>
<dbReference type="EMBL" id="FOHB01000008">
    <property type="protein sequence ID" value="SES45058.1"/>
    <property type="molecule type" value="Genomic_DNA"/>
</dbReference>
<dbReference type="Pfam" id="PF13223">
    <property type="entry name" value="DUF4031"/>
    <property type="match status" value="1"/>
</dbReference>
<name>A0A1H9XFR8_9MICO</name>
<dbReference type="InterPro" id="IPR025109">
    <property type="entry name" value="DUF4031"/>
</dbReference>
<dbReference type="Proteomes" id="UP000199019">
    <property type="component" value="Unassembled WGS sequence"/>
</dbReference>
<evidence type="ECO:0000259" key="1">
    <source>
        <dbReference type="Pfam" id="PF13223"/>
    </source>
</evidence>
<protein>
    <recommendedName>
        <fullName evidence="1">DUF4031 domain-containing protein</fullName>
    </recommendedName>
</protein>
<dbReference type="AlphaFoldDB" id="A0A1H9XFR8"/>
<dbReference type="RefSeq" id="WP_143056288.1">
    <property type="nucleotide sequence ID" value="NZ_FOHB01000008.1"/>
</dbReference>
<dbReference type="InterPro" id="IPR015797">
    <property type="entry name" value="NUDIX_hydrolase-like_dom_sf"/>
</dbReference>
<evidence type="ECO:0000313" key="2">
    <source>
        <dbReference type="EMBL" id="SES45058.1"/>
    </source>
</evidence>
<reference evidence="3" key="1">
    <citation type="submission" date="2016-10" db="EMBL/GenBank/DDBJ databases">
        <authorList>
            <person name="Varghese N."/>
            <person name="Submissions S."/>
        </authorList>
    </citation>
    <scope>NUCLEOTIDE SEQUENCE [LARGE SCALE GENOMIC DNA]</scope>
    <source>
        <strain evidence="3">CGMCC 1.6963</strain>
    </source>
</reference>
<dbReference type="OrthoDB" id="9808993at2"/>
<evidence type="ECO:0000313" key="3">
    <source>
        <dbReference type="Proteomes" id="UP000199019"/>
    </source>
</evidence>
<sequence>MTIWIDPPAWPAHGRLWSHLVSDTSYEELHRFAEAAGLPRRGFEGDHYDVPEERYAALVAAGAHPVEGRELVRRLRASGLRIPKRRHERVLVSHPAPAWLPPGSRADVIASRQQEPPADTVVVRVLVQSAGSVLVVQRPDGGLDLPSVTVDRVSGRSVADAVQHLQVEAVGEVAPTELVGYVRNTVPEPPAGYPWPAPRACFAVFHQVVDPGVPFGRGHWLGLDEAADHLSERHWWPLLPEFFSHPGRHG</sequence>